<dbReference type="EMBL" id="ML977556">
    <property type="protein sequence ID" value="KAF2007864.1"/>
    <property type="molecule type" value="Genomic_DNA"/>
</dbReference>
<keyword evidence="2" id="KW-1185">Reference proteome</keyword>
<organism evidence="1 2">
    <name type="scientific">Amniculicola lignicola CBS 123094</name>
    <dbReference type="NCBI Taxonomy" id="1392246"/>
    <lineage>
        <taxon>Eukaryota</taxon>
        <taxon>Fungi</taxon>
        <taxon>Dikarya</taxon>
        <taxon>Ascomycota</taxon>
        <taxon>Pezizomycotina</taxon>
        <taxon>Dothideomycetes</taxon>
        <taxon>Pleosporomycetidae</taxon>
        <taxon>Pleosporales</taxon>
        <taxon>Amniculicolaceae</taxon>
        <taxon>Amniculicola</taxon>
    </lineage>
</organism>
<evidence type="ECO:0000313" key="1">
    <source>
        <dbReference type="EMBL" id="KAF2007864.1"/>
    </source>
</evidence>
<reference evidence="1" key="1">
    <citation type="journal article" date="2020" name="Stud. Mycol.">
        <title>101 Dothideomycetes genomes: a test case for predicting lifestyles and emergence of pathogens.</title>
        <authorList>
            <person name="Haridas S."/>
            <person name="Albert R."/>
            <person name="Binder M."/>
            <person name="Bloem J."/>
            <person name="Labutti K."/>
            <person name="Salamov A."/>
            <person name="Andreopoulos B."/>
            <person name="Baker S."/>
            <person name="Barry K."/>
            <person name="Bills G."/>
            <person name="Bluhm B."/>
            <person name="Cannon C."/>
            <person name="Castanera R."/>
            <person name="Culley D."/>
            <person name="Daum C."/>
            <person name="Ezra D."/>
            <person name="Gonzalez J."/>
            <person name="Henrissat B."/>
            <person name="Kuo A."/>
            <person name="Liang C."/>
            <person name="Lipzen A."/>
            <person name="Lutzoni F."/>
            <person name="Magnuson J."/>
            <person name="Mondo S."/>
            <person name="Nolan M."/>
            <person name="Ohm R."/>
            <person name="Pangilinan J."/>
            <person name="Park H.-J."/>
            <person name="Ramirez L."/>
            <person name="Alfaro M."/>
            <person name="Sun H."/>
            <person name="Tritt A."/>
            <person name="Yoshinaga Y."/>
            <person name="Zwiers L.-H."/>
            <person name="Turgeon B."/>
            <person name="Goodwin S."/>
            <person name="Spatafora J."/>
            <person name="Crous P."/>
            <person name="Grigoriev I."/>
        </authorList>
    </citation>
    <scope>NUCLEOTIDE SEQUENCE</scope>
    <source>
        <strain evidence="1">CBS 123094</strain>
    </source>
</reference>
<dbReference type="AlphaFoldDB" id="A0A6A5X4V3"/>
<gene>
    <name evidence="1" type="ORF">P154DRAFT_516654</name>
</gene>
<accession>A0A6A5X4V3</accession>
<evidence type="ECO:0000313" key="2">
    <source>
        <dbReference type="Proteomes" id="UP000799779"/>
    </source>
</evidence>
<sequence>MCIETKAPYRWTRCKVIPKHTFPNSSWTLCDKGKVLGTHACPDRKPFMDEANTGTTTRLGECPACADL</sequence>
<proteinExistence type="predicted"/>
<dbReference type="Proteomes" id="UP000799779">
    <property type="component" value="Unassembled WGS sequence"/>
</dbReference>
<name>A0A6A5X4V3_9PLEO</name>
<protein>
    <submittedName>
        <fullName evidence="1">Uncharacterized protein</fullName>
    </submittedName>
</protein>